<evidence type="ECO:0000313" key="2">
    <source>
        <dbReference type="EMBL" id="OLL24467.1"/>
    </source>
</evidence>
<keyword evidence="3" id="KW-1185">Reference proteome</keyword>
<evidence type="ECO:0000313" key="3">
    <source>
        <dbReference type="Proteomes" id="UP000186594"/>
    </source>
</evidence>
<comment type="caution">
    <text evidence="2">The sequence shown here is derived from an EMBL/GenBank/DDBJ whole genome shotgun (WGS) entry which is preliminary data.</text>
</comment>
<protein>
    <submittedName>
        <fullName evidence="2">Uncharacterized protein</fullName>
    </submittedName>
</protein>
<accession>A0A1U7LP89</accession>
<evidence type="ECO:0000256" key="1">
    <source>
        <dbReference type="SAM" id="Phobius"/>
    </source>
</evidence>
<feature type="transmembrane region" description="Helical" evidence="1">
    <location>
        <begin position="15"/>
        <end position="34"/>
    </location>
</feature>
<dbReference type="AlphaFoldDB" id="A0A1U7LP89"/>
<keyword evidence="1" id="KW-0812">Transmembrane</keyword>
<organism evidence="2 3">
    <name type="scientific">Neolecta irregularis (strain DAH-3)</name>
    <dbReference type="NCBI Taxonomy" id="1198029"/>
    <lineage>
        <taxon>Eukaryota</taxon>
        <taxon>Fungi</taxon>
        <taxon>Dikarya</taxon>
        <taxon>Ascomycota</taxon>
        <taxon>Taphrinomycotina</taxon>
        <taxon>Neolectales</taxon>
        <taxon>Neolectaceae</taxon>
        <taxon>Neolecta</taxon>
    </lineage>
</organism>
<keyword evidence="1" id="KW-0472">Membrane</keyword>
<name>A0A1U7LP89_NEOID</name>
<keyword evidence="1" id="KW-1133">Transmembrane helix</keyword>
<proteinExistence type="predicted"/>
<reference evidence="2 3" key="1">
    <citation type="submission" date="2016-04" db="EMBL/GenBank/DDBJ databases">
        <title>Evolutionary innovation and constraint leading to complex multicellularity in the Ascomycota.</title>
        <authorList>
            <person name="Cisse O."/>
            <person name="Nguyen A."/>
            <person name="Hewitt D.A."/>
            <person name="Jedd G."/>
            <person name="Stajich J.E."/>
        </authorList>
    </citation>
    <scope>NUCLEOTIDE SEQUENCE [LARGE SCALE GENOMIC DNA]</scope>
    <source>
        <strain evidence="2 3">DAH-3</strain>
    </source>
</reference>
<dbReference type="EMBL" id="LXFE01000785">
    <property type="protein sequence ID" value="OLL24467.1"/>
    <property type="molecule type" value="Genomic_DNA"/>
</dbReference>
<sequence length="87" mass="10263">MTTPHQSQIHYTGHLFLHTIALTVFAAIVLVLTWKKIVRLVPDAMKFPLKVFRKDQVAIRLLDDAEEIEDTFRDNSEYHDEEIMVRR</sequence>
<dbReference type="Proteomes" id="UP000186594">
    <property type="component" value="Unassembled WGS sequence"/>
</dbReference>
<gene>
    <name evidence="2" type="ORF">NEOLI_003881</name>
</gene>